<proteinExistence type="inferred from homology"/>
<evidence type="ECO:0000256" key="4">
    <source>
        <dbReference type="ARBA" id="ARBA00022475"/>
    </source>
</evidence>
<name>A0A6C2C8F0_9LACO</name>
<dbReference type="PROSITE" id="PS50893">
    <property type="entry name" value="ABC_TRANSPORTER_2"/>
    <property type="match status" value="1"/>
</dbReference>
<keyword evidence="3" id="KW-0813">Transport</keyword>
<dbReference type="SUPFAM" id="SSF52540">
    <property type="entry name" value="P-loop containing nucleoside triphosphate hydrolases"/>
    <property type="match status" value="1"/>
</dbReference>
<evidence type="ECO:0000313" key="11">
    <source>
        <dbReference type="Proteomes" id="UP000371977"/>
    </source>
</evidence>
<dbReference type="PROSITE" id="PS00211">
    <property type="entry name" value="ABC_TRANSPORTER_1"/>
    <property type="match status" value="1"/>
</dbReference>
<dbReference type="InterPro" id="IPR015856">
    <property type="entry name" value="ABC_transpr_CbiO/EcfA_su"/>
</dbReference>
<dbReference type="InterPro" id="IPR050095">
    <property type="entry name" value="ECF_ABC_transporter_ATP-bd"/>
</dbReference>
<keyword evidence="11" id="KW-1185">Reference proteome</keyword>
<dbReference type="RefSeq" id="WP_148622704.1">
    <property type="nucleotide sequence ID" value="NZ_SDGZ01000014.1"/>
</dbReference>
<evidence type="ECO:0000256" key="7">
    <source>
        <dbReference type="ARBA" id="ARBA00022967"/>
    </source>
</evidence>
<dbReference type="InterPro" id="IPR003593">
    <property type="entry name" value="AAA+_ATPase"/>
</dbReference>
<dbReference type="GO" id="GO:0043190">
    <property type="term" value="C:ATP-binding cassette (ABC) transporter complex"/>
    <property type="evidence" value="ECO:0007669"/>
    <property type="project" value="TreeGrafter"/>
</dbReference>
<dbReference type="EMBL" id="SDGZ01000014">
    <property type="protein sequence ID" value="TYC49713.1"/>
    <property type="molecule type" value="Genomic_DNA"/>
</dbReference>
<keyword evidence="4" id="KW-1003">Cell membrane</keyword>
<evidence type="ECO:0000256" key="1">
    <source>
        <dbReference type="ARBA" id="ARBA00004202"/>
    </source>
</evidence>
<gene>
    <name evidence="10" type="ORF">ESZ50_06170</name>
</gene>
<dbReference type="CDD" id="cd03225">
    <property type="entry name" value="ABC_cobalt_CbiO_domain1"/>
    <property type="match status" value="1"/>
</dbReference>
<dbReference type="Proteomes" id="UP000371977">
    <property type="component" value="Unassembled WGS sequence"/>
</dbReference>
<dbReference type="GO" id="GO:0042626">
    <property type="term" value="F:ATPase-coupled transmembrane transporter activity"/>
    <property type="evidence" value="ECO:0007669"/>
    <property type="project" value="TreeGrafter"/>
</dbReference>
<keyword evidence="8" id="KW-0472">Membrane</keyword>
<reference evidence="10 11" key="1">
    <citation type="submission" date="2019-01" db="EMBL/GenBank/DDBJ databases">
        <title>Weissella sp. nov., a novel lactic acid bacterium isolated from animal feces.</title>
        <authorList>
            <person name="Wang L.-T."/>
        </authorList>
    </citation>
    <scope>NUCLEOTIDE SEQUENCE [LARGE SCALE GENOMIC DNA]</scope>
    <source>
        <strain evidence="10 11">8H-2</strain>
    </source>
</reference>
<feature type="domain" description="ABC transporter" evidence="9">
    <location>
        <begin position="2"/>
        <end position="227"/>
    </location>
</feature>
<dbReference type="OrthoDB" id="501320at2"/>
<dbReference type="InterPro" id="IPR017871">
    <property type="entry name" value="ABC_transporter-like_CS"/>
</dbReference>
<organism evidence="10 11">
    <name type="scientific">Weissella muntiaci</name>
    <dbReference type="NCBI Taxonomy" id="2508881"/>
    <lineage>
        <taxon>Bacteria</taxon>
        <taxon>Bacillati</taxon>
        <taxon>Bacillota</taxon>
        <taxon>Bacilli</taxon>
        <taxon>Lactobacillales</taxon>
        <taxon>Lactobacillaceae</taxon>
        <taxon>Weissella</taxon>
    </lineage>
</organism>
<protein>
    <submittedName>
        <fullName evidence="10">ABC transporter ATP-binding protein</fullName>
    </submittedName>
</protein>
<keyword evidence="7" id="KW-1278">Translocase</keyword>
<accession>A0A6C2C8F0</accession>
<comment type="similarity">
    <text evidence="2">Belongs to the ABC transporter superfamily.</text>
</comment>
<dbReference type="AlphaFoldDB" id="A0A6C2C8F0"/>
<dbReference type="GO" id="GO:0005524">
    <property type="term" value="F:ATP binding"/>
    <property type="evidence" value="ECO:0007669"/>
    <property type="project" value="UniProtKB-KW"/>
</dbReference>
<evidence type="ECO:0000313" key="10">
    <source>
        <dbReference type="EMBL" id="TYC49713.1"/>
    </source>
</evidence>
<dbReference type="SMART" id="SM00382">
    <property type="entry name" value="AAA"/>
    <property type="match status" value="1"/>
</dbReference>
<evidence type="ECO:0000256" key="2">
    <source>
        <dbReference type="ARBA" id="ARBA00005417"/>
    </source>
</evidence>
<sequence>MLILDHVQYTYPNTKQSFNFNIKVPDTGITALLGANGAGKSTLIRLMALLNNADHGTISFNNRTVTSDALPEDFYQEVGVVLQDPATMLFNTTVYDELAYGPNQIMPSEKVIQLVNEIATEFKIADLLTQTPASLSGGQKKLVSIACIVINKPSLLILDEPFDGLSVANINHLKNILVKRSATTKIIIAHHALASIIDMIDDAIIIEDRQNGDLITGKEQLINLSGLY</sequence>
<dbReference type="Gene3D" id="3.40.50.300">
    <property type="entry name" value="P-loop containing nucleotide triphosphate hydrolases"/>
    <property type="match status" value="1"/>
</dbReference>
<dbReference type="InterPro" id="IPR027417">
    <property type="entry name" value="P-loop_NTPase"/>
</dbReference>
<evidence type="ECO:0000256" key="3">
    <source>
        <dbReference type="ARBA" id="ARBA00022448"/>
    </source>
</evidence>
<evidence type="ECO:0000259" key="9">
    <source>
        <dbReference type="PROSITE" id="PS50893"/>
    </source>
</evidence>
<evidence type="ECO:0000256" key="6">
    <source>
        <dbReference type="ARBA" id="ARBA00022840"/>
    </source>
</evidence>
<evidence type="ECO:0000256" key="5">
    <source>
        <dbReference type="ARBA" id="ARBA00022741"/>
    </source>
</evidence>
<dbReference type="PANTHER" id="PTHR43553">
    <property type="entry name" value="HEAVY METAL TRANSPORTER"/>
    <property type="match status" value="1"/>
</dbReference>
<comment type="subcellular location">
    <subcellularLocation>
        <location evidence="1">Cell membrane</location>
        <topology evidence="1">Peripheral membrane protein</topology>
    </subcellularLocation>
</comment>
<keyword evidence="5" id="KW-0547">Nucleotide-binding</keyword>
<comment type="caution">
    <text evidence="10">The sequence shown here is derived from an EMBL/GenBank/DDBJ whole genome shotgun (WGS) entry which is preliminary data.</text>
</comment>
<evidence type="ECO:0000256" key="8">
    <source>
        <dbReference type="ARBA" id="ARBA00023136"/>
    </source>
</evidence>
<dbReference type="GO" id="GO:0016887">
    <property type="term" value="F:ATP hydrolysis activity"/>
    <property type="evidence" value="ECO:0007669"/>
    <property type="project" value="InterPro"/>
</dbReference>
<dbReference type="InterPro" id="IPR003439">
    <property type="entry name" value="ABC_transporter-like_ATP-bd"/>
</dbReference>
<dbReference type="Pfam" id="PF00005">
    <property type="entry name" value="ABC_tran"/>
    <property type="match status" value="1"/>
</dbReference>
<keyword evidence="6 10" id="KW-0067">ATP-binding</keyword>